<sequence length="301" mass="34395">MASTPTFPQDLERLIHESLLDDSREMCSSMALVASRFYAWTKQLRGRTVVVHRRDGYDWMQRITEYLLPNAAVTRTLAINLPFTSERPMPETELVYVRNLLEASRGVVSLAVTWDIWARLSSECGSLPLRNLYLIWDGWDGGLRIPRAEPSLVNLQSPDTLLDLTVYSPPNLRNPTPIRSIANLYIPDIAPCANLKYVSYAVDRTPIPNICLLCKQRPNLRTRFVLVMPEAWVSDRASSDRLVEMNKEWYPTFSNTWLPSFDHVLAEWLKKAEGRESVLDHSPPHEVQIWGGLTGNSTTRT</sequence>
<proteinExistence type="predicted"/>
<accession>A0AAD7B702</accession>
<dbReference type="EMBL" id="JARKIF010000032">
    <property type="protein sequence ID" value="KAJ7611768.1"/>
    <property type="molecule type" value="Genomic_DNA"/>
</dbReference>
<evidence type="ECO:0000313" key="1">
    <source>
        <dbReference type="EMBL" id="KAJ7611768.1"/>
    </source>
</evidence>
<organism evidence="1 2">
    <name type="scientific">Roridomyces roridus</name>
    <dbReference type="NCBI Taxonomy" id="1738132"/>
    <lineage>
        <taxon>Eukaryota</taxon>
        <taxon>Fungi</taxon>
        <taxon>Dikarya</taxon>
        <taxon>Basidiomycota</taxon>
        <taxon>Agaricomycotina</taxon>
        <taxon>Agaricomycetes</taxon>
        <taxon>Agaricomycetidae</taxon>
        <taxon>Agaricales</taxon>
        <taxon>Marasmiineae</taxon>
        <taxon>Mycenaceae</taxon>
        <taxon>Roridomyces</taxon>
    </lineage>
</organism>
<name>A0AAD7B702_9AGAR</name>
<reference evidence="1" key="1">
    <citation type="submission" date="2023-03" db="EMBL/GenBank/DDBJ databases">
        <title>Massive genome expansion in bonnet fungi (Mycena s.s.) driven by repeated elements and novel gene families across ecological guilds.</title>
        <authorList>
            <consortium name="Lawrence Berkeley National Laboratory"/>
            <person name="Harder C.B."/>
            <person name="Miyauchi S."/>
            <person name="Viragh M."/>
            <person name="Kuo A."/>
            <person name="Thoen E."/>
            <person name="Andreopoulos B."/>
            <person name="Lu D."/>
            <person name="Skrede I."/>
            <person name="Drula E."/>
            <person name="Henrissat B."/>
            <person name="Morin E."/>
            <person name="Kohler A."/>
            <person name="Barry K."/>
            <person name="LaButti K."/>
            <person name="Morin E."/>
            <person name="Salamov A."/>
            <person name="Lipzen A."/>
            <person name="Mereny Z."/>
            <person name="Hegedus B."/>
            <person name="Baldrian P."/>
            <person name="Stursova M."/>
            <person name="Weitz H."/>
            <person name="Taylor A."/>
            <person name="Grigoriev I.V."/>
            <person name="Nagy L.G."/>
            <person name="Martin F."/>
            <person name="Kauserud H."/>
        </authorList>
    </citation>
    <scope>NUCLEOTIDE SEQUENCE</scope>
    <source>
        <strain evidence="1">9284</strain>
    </source>
</reference>
<evidence type="ECO:0000313" key="2">
    <source>
        <dbReference type="Proteomes" id="UP001221142"/>
    </source>
</evidence>
<comment type="caution">
    <text evidence="1">The sequence shown here is derived from an EMBL/GenBank/DDBJ whole genome shotgun (WGS) entry which is preliminary data.</text>
</comment>
<dbReference type="Proteomes" id="UP001221142">
    <property type="component" value="Unassembled WGS sequence"/>
</dbReference>
<keyword evidence="2" id="KW-1185">Reference proteome</keyword>
<protein>
    <submittedName>
        <fullName evidence="1">Uncharacterized protein</fullName>
    </submittedName>
</protein>
<dbReference type="AlphaFoldDB" id="A0AAD7B702"/>
<gene>
    <name evidence="1" type="ORF">FB45DRAFT_875314</name>
</gene>